<reference evidence="3" key="1">
    <citation type="journal article" date="2019" name="Int. J. Syst. Evol. Microbiol.">
        <title>The Global Catalogue of Microorganisms (GCM) 10K type strain sequencing project: providing services to taxonomists for standard genome sequencing and annotation.</title>
        <authorList>
            <consortium name="The Broad Institute Genomics Platform"/>
            <consortium name="The Broad Institute Genome Sequencing Center for Infectious Disease"/>
            <person name="Wu L."/>
            <person name="Ma J."/>
        </authorList>
    </citation>
    <scope>NUCLEOTIDE SEQUENCE [LARGE SCALE GENOMIC DNA]</scope>
    <source>
        <strain evidence="3">JCM 4816</strain>
    </source>
</reference>
<dbReference type="Pfam" id="PF04525">
    <property type="entry name" value="LOR"/>
    <property type="match status" value="1"/>
</dbReference>
<evidence type="ECO:0000313" key="2">
    <source>
        <dbReference type="EMBL" id="MFC5909648.1"/>
    </source>
</evidence>
<dbReference type="InterPro" id="IPR025659">
    <property type="entry name" value="Tubby-like_C"/>
</dbReference>
<name>A0ABW1G5T2_9ACTN</name>
<evidence type="ECO:0000256" key="1">
    <source>
        <dbReference type="ARBA" id="ARBA00005437"/>
    </source>
</evidence>
<dbReference type="InterPro" id="IPR007612">
    <property type="entry name" value="LOR"/>
</dbReference>
<gene>
    <name evidence="2" type="ORF">ACFP3V_20835</name>
</gene>
<organism evidence="2 3">
    <name type="scientific">Streptacidiphilus monticola</name>
    <dbReference type="NCBI Taxonomy" id="2161674"/>
    <lineage>
        <taxon>Bacteria</taxon>
        <taxon>Bacillati</taxon>
        <taxon>Actinomycetota</taxon>
        <taxon>Actinomycetes</taxon>
        <taxon>Kitasatosporales</taxon>
        <taxon>Streptomycetaceae</taxon>
        <taxon>Streptacidiphilus</taxon>
    </lineage>
</organism>
<dbReference type="RefSeq" id="WP_380585626.1">
    <property type="nucleotide sequence ID" value="NZ_JBHSQJ010000084.1"/>
</dbReference>
<dbReference type="InterPro" id="IPR038595">
    <property type="entry name" value="LOR_sf"/>
</dbReference>
<accession>A0ABW1G5T2</accession>
<comment type="caution">
    <text evidence="2">The sequence shown here is derived from an EMBL/GenBank/DDBJ whole genome shotgun (WGS) entry which is preliminary data.</text>
</comment>
<dbReference type="Proteomes" id="UP001596174">
    <property type="component" value="Unassembled WGS sequence"/>
</dbReference>
<dbReference type="EMBL" id="JBHSQJ010000084">
    <property type="protein sequence ID" value="MFC5909648.1"/>
    <property type="molecule type" value="Genomic_DNA"/>
</dbReference>
<proteinExistence type="inferred from homology"/>
<dbReference type="Gene3D" id="2.40.160.200">
    <property type="entry name" value="LURP1-related"/>
    <property type="match status" value="1"/>
</dbReference>
<sequence>MKYLMRERIFGFGEDHWIRDEHDDKVFLVDGKSLRIRETFELKDAETRETLLEVKKRLLSFRDRMNIERDGDTIATVHKKLLHLFRDKYLVEFEDGVTPDIEITGNFLDHEYQLEQEGRRIAQVSKKWFSFRDTYAIDVEEGVDVPLVLAVAVCVDHLEAEDKPGEQ</sequence>
<dbReference type="SUPFAM" id="SSF54518">
    <property type="entry name" value="Tubby C-terminal domain-like"/>
    <property type="match status" value="1"/>
</dbReference>
<evidence type="ECO:0000313" key="3">
    <source>
        <dbReference type="Proteomes" id="UP001596174"/>
    </source>
</evidence>
<comment type="similarity">
    <text evidence="1">Belongs to the LOR family.</text>
</comment>
<protein>
    <submittedName>
        <fullName evidence="2">LURP-one-related/scramblase family protein</fullName>
    </submittedName>
</protein>
<keyword evidence="3" id="KW-1185">Reference proteome</keyword>